<organism evidence="2 3">
    <name type="scientific">Mycena pura</name>
    <dbReference type="NCBI Taxonomy" id="153505"/>
    <lineage>
        <taxon>Eukaryota</taxon>
        <taxon>Fungi</taxon>
        <taxon>Dikarya</taxon>
        <taxon>Basidiomycota</taxon>
        <taxon>Agaricomycotina</taxon>
        <taxon>Agaricomycetes</taxon>
        <taxon>Agaricomycetidae</taxon>
        <taxon>Agaricales</taxon>
        <taxon>Marasmiineae</taxon>
        <taxon>Mycenaceae</taxon>
        <taxon>Mycena</taxon>
    </lineage>
</organism>
<evidence type="ECO:0000256" key="1">
    <source>
        <dbReference type="SAM" id="SignalP"/>
    </source>
</evidence>
<evidence type="ECO:0000313" key="3">
    <source>
        <dbReference type="Proteomes" id="UP001219525"/>
    </source>
</evidence>
<name>A0AAD7E176_9AGAR</name>
<gene>
    <name evidence="2" type="ORF">GGX14DRAFT_387651</name>
</gene>
<comment type="caution">
    <text evidence="2">The sequence shown here is derived from an EMBL/GenBank/DDBJ whole genome shotgun (WGS) entry which is preliminary data.</text>
</comment>
<protein>
    <recommendedName>
        <fullName evidence="4">Secreted protein</fullName>
    </recommendedName>
</protein>
<evidence type="ECO:0008006" key="4">
    <source>
        <dbReference type="Google" id="ProtNLM"/>
    </source>
</evidence>
<dbReference type="Proteomes" id="UP001219525">
    <property type="component" value="Unassembled WGS sequence"/>
</dbReference>
<dbReference type="AlphaFoldDB" id="A0AAD7E176"/>
<feature type="signal peptide" evidence="1">
    <location>
        <begin position="1"/>
        <end position="22"/>
    </location>
</feature>
<feature type="chain" id="PRO_5042137887" description="Secreted protein" evidence="1">
    <location>
        <begin position="23"/>
        <end position="108"/>
    </location>
</feature>
<dbReference type="EMBL" id="JARJCW010000006">
    <property type="protein sequence ID" value="KAJ7223325.1"/>
    <property type="molecule type" value="Genomic_DNA"/>
</dbReference>
<keyword evidence="1" id="KW-0732">Signal</keyword>
<sequence length="108" mass="12835">MAHGIGRVIYLGLFCWGGGTLATEHWKETASAQDRWRCGHGRVKRLRDTKFTEDVPMGGTRVRAPVAYHVRRHCNSWRQFTFWWPWHQFMFWQVLEPPDTPVVPEWPE</sequence>
<proteinExistence type="predicted"/>
<accession>A0AAD7E176</accession>
<evidence type="ECO:0000313" key="2">
    <source>
        <dbReference type="EMBL" id="KAJ7223325.1"/>
    </source>
</evidence>
<keyword evidence="3" id="KW-1185">Reference proteome</keyword>
<reference evidence="2" key="1">
    <citation type="submission" date="2023-03" db="EMBL/GenBank/DDBJ databases">
        <title>Massive genome expansion in bonnet fungi (Mycena s.s.) driven by repeated elements and novel gene families across ecological guilds.</title>
        <authorList>
            <consortium name="Lawrence Berkeley National Laboratory"/>
            <person name="Harder C.B."/>
            <person name="Miyauchi S."/>
            <person name="Viragh M."/>
            <person name="Kuo A."/>
            <person name="Thoen E."/>
            <person name="Andreopoulos B."/>
            <person name="Lu D."/>
            <person name="Skrede I."/>
            <person name="Drula E."/>
            <person name="Henrissat B."/>
            <person name="Morin E."/>
            <person name="Kohler A."/>
            <person name="Barry K."/>
            <person name="LaButti K."/>
            <person name="Morin E."/>
            <person name="Salamov A."/>
            <person name="Lipzen A."/>
            <person name="Mereny Z."/>
            <person name="Hegedus B."/>
            <person name="Baldrian P."/>
            <person name="Stursova M."/>
            <person name="Weitz H."/>
            <person name="Taylor A."/>
            <person name="Grigoriev I.V."/>
            <person name="Nagy L.G."/>
            <person name="Martin F."/>
            <person name="Kauserud H."/>
        </authorList>
    </citation>
    <scope>NUCLEOTIDE SEQUENCE</scope>
    <source>
        <strain evidence="2">9144</strain>
    </source>
</reference>